<evidence type="ECO:0000256" key="1">
    <source>
        <dbReference type="SAM" id="Phobius"/>
    </source>
</evidence>
<keyword evidence="3" id="KW-1185">Reference proteome</keyword>
<dbReference type="STRING" id="338969.Rfer_4151"/>
<feature type="transmembrane region" description="Helical" evidence="1">
    <location>
        <begin position="335"/>
        <end position="354"/>
    </location>
</feature>
<dbReference type="AlphaFoldDB" id="Q21QV6"/>
<feature type="transmembrane region" description="Helical" evidence="1">
    <location>
        <begin position="293"/>
        <end position="314"/>
    </location>
</feature>
<feature type="transmembrane region" description="Helical" evidence="1">
    <location>
        <begin position="131"/>
        <end position="152"/>
    </location>
</feature>
<organism evidence="2 3">
    <name type="scientific">Albidiferax ferrireducens (strain ATCC BAA-621 / DSM 15236 / T118)</name>
    <name type="common">Rhodoferax ferrireducens</name>
    <dbReference type="NCBI Taxonomy" id="338969"/>
    <lineage>
        <taxon>Bacteria</taxon>
        <taxon>Pseudomonadati</taxon>
        <taxon>Pseudomonadota</taxon>
        <taxon>Betaproteobacteria</taxon>
        <taxon>Burkholderiales</taxon>
        <taxon>Comamonadaceae</taxon>
        <taxon>Rhodoferax</taxon>
    </lineage>
</organism>
<dbReference type="Pfam" id="PF05940">
    <property type="entry name" value="NnrS"/>
    <property type="match status" value="1"/>
</dbReference>
<protein>
    <submittedName>
        <fullName evidence="2">NnrS</fullName>
    </submittedName>
</protein>
<keyword evidence="1" id="KW-1133">Transmembrane helix</keyword>
<feature type="transmembrane region" description="Helical" evidence="1">
    <location>
        <begin position="228"/>
        <end position="249"/>
    </location>
</feature>
<feature type="transmembrane region" description="Helical" evidence="1">
    <location>
        <begin position="91"/>
        <end position="110"/>
    </location>
</feature>
<dbReference type="eggNOG" id="COG3213">
    <property type="taxonomic scope" value="Bacteria"/>
</dbReference>
<feature type="transmembrane region" description="Helical" evidence="1">
    <location>
        <begin position="12"/>
        <end position="30"/>
    </location>
</feature>
<dbReference type="EMBL" id="CP000267">
    <property type="protein sequence ID" value="ABD71847.1"/>
    <property type="molecule type" value="Genomic_DNA"/>
</dbReference>
<dbReference type="KEGG" id="rfr:Rfer_4151"/>
<dbReference type="OrthoDB" id="9770040at2"/>
<dbReference type="Proteomes" id="UP000008332">
    <property type="component" value="Chromosome"/>
</dbReference>
<name>Q21QV6_ALBFT</name>
<keyword evidence="1" id="KW-0812">Transmembrane</keyword>
<feature type="transmembrane region" description="Helical" evidence="1">
    <location>
        <begin position="360"/>
        <end position="378"/>
    </location>
</feature>
<dbReference type="HOGENOM" id="CLU_041785_0_0_4"/>
<feature type="transmembrane region" description="Helical" evidence="1">
    <location>
        <begin position="164"/>
        <end position="193"/>
    </location>
</feature>
<evidence type="ECO:0000313" key="2">
    <source>
        <dbReference type="EMBL" id="ABD71847.1"/>
    </source>
</evidence>
<sequence>MAALMLVMSSIWWGILLVTRALGLALYWAVPVSAAHGLLMSMGFMPLFFAGFLFTAGPKWLRLREVTARSLLPGLMFMLAGWVSVLIGFHTYALVSCAGVILVAAGWTVLSVKFSMMVRRSDVPDRIHARLVAFACGIGAIALWTAAVSLAISSELMLRTATQMGLWGFVATIFAVVSHRMIPFFGASAVPFLDAWRPMWLLWAMVTVLWLEAVFSAAELWYRPFSAAMRWGQVAVELPASLLLLYLAIRWGLVQSLKIRLIAMLHGGFTWLGISFALSALSHTLMALTDGAHSLGLAPLHAMTMGYLGATMFAMTTRVSSGHGGRPVAADDVAWTLYWILQSAVLLRVIAAIWPAASTPFTLLAIAAWTAATLGWALRYGRWFGRSRLDGRPG</sequence>
<proteinExistence type="predicted"/>
<evidence type="ECO:0000313" key="3">
    <source>
        <dbReference type="Proteomes" id="UP000008332"/>
    </source>
</evidence>
<reference evidence="3" key="1">
    <citation type="submission" date="2006-02" db="EMBL/GenBank/DDBJ databases">
        <title>Complete sequence of chromosome of Rhodoferax ferrireducens DSM 15236.</title>
        <authorList>
            <person name="Copeland A."/>
            <person name="Lucas S."/>
            <person name="Lapidus A."/>
            <person name="Barry K."/>
            <person name="Detter J.C."/>
            <person name="Glavina del Rio T."/>
            <person name="Hammon N."/>
            <person name="Israni S."/>
            <person name="Pitluck S."/>
            <person name="Brettin T."/>
            <person name="Bruce D."/>
            <person name="Han C."/>
            <person name="Tapia R."/>
            <person name="Gilna P."/>
            <person name="Kiss H."/>
            <person name="Schmutz J."/>
            <person name="Larimer F."/>
            <person name="Land M."/>
            <person name="Kyrpides N."/>
            <person name="Ivanova N."/>
            <person name="Richardson P."/>
        </authorList>
    </citation>
    <scope>NUCLEOTIDE SEQUENCE [LARGE SCALE GENOMIC DNA]</scope>
    <source>
        <strain evidence="3">ATCC BAA-621 / DSM 15236 / T118</strain>
    </source>
</reference>
<accession>Q21QV6</accession>
<feature type="transmembrane region" description="Helical" evidence="1">
    <location>
        <begin position="261"/>
        <end position="281"/>
    </location>
</feature>
<gene>
    <name evidence="2" type="ordered locus">Rfer_4151</name>
</gene>
<dbReference type="InterPro" id="IPR010266">
    <property type="entry name" value="NnrS"/>
</dbReference>
<feature type="transmembrane region" description="Helical" evidence="1">
    <location>
        <begin position="36"/>
        <end position="54"/>
    </location>
</feature>
<keyword evidence="1" id="KW-0472">Membrane</keyword>
<feature type="transmembrane region" description="Helical" evidence="1">
    <location>
        <begin position="200"/>
        <end position="222"/>
    </location>
</feature>
<feature type="transmembrane region" description="Helical" evidence="1">
    <location>
        <begin position="66"/>
        <end position="85"/>
    </location>
</feature>